<dbReference type="Proteomes" id="UP000184440">
    <property type="component" value="Unassembled WGS sequence"/>
</dbReference>
<keyword evidence="2" id="KW-0378">Hydrolase</keyword>
<keyword evidence="6" id="KW-1185">Reference proteome</keyword>
<evidence type="ECO:0000256" key="1">
    <source>
        <dbReference type="ARBA" id="ARBA00010838"/>
    </source>
</evidence>
<dbReference type="Gene3D" id="3.20.20.80">
    <property type="entry name" value="Glycosidases"/>
    <property type="match status" value="1"/>
</dbReference>
<evidence type="ECO:0000256" key="2">
    <source>
        <dbReference type="ARBA" id="ARBA00022801"/>
    </source>
</evidence>
<dbReference type="PANTHER" id="PTHR10353">
    <property type="entry name" value="GLYCOSYL HYDROLASE"/>
    <property type="match status" value="1"/>
</dbReference>
<dbReference type="InterPro" id="IPR001360">
    <property type="entry name" value="Glyco_hydro_1"/>
</dbReference>
<organism evidence="5 6">
    <name type="scientific">Cryptosporangium aurantiacum</name>
    <dbReference type="NCBI Taxonomy" id="134849"/>
    <lineage>
        <taxon>Bacteria</taxon>
        <taxon>Bacillati</taxon>
        <taxon>Actinomycetota</taxon>
        <taxon>Actinomycetes</taxon>
        <taxon>Cryptosporangiales</taxon>
        <taxon>Cryptosporangiaceae</taxon>
        <taxon>Cryptosporangium</taxon>
    </lineage>
</organism>
<dbReference type="OrthoDB" id="5166882at2"/>
<dbReference type="SUPFAM" id="SSF51445">
    <property type="entry name" value="(Trans)glycosidases"/>
    <property type="match status" value="1"/>
</dbReference>
<dbReference type="RefSeq" id="WP_073255863.1">
    <property type="nucleotide sequence ID" value="NZ_FRCS01000003.1"/>
</dbReference>
<dbReference type="PRINTS" id="PR00131">
    <property type="entry name" value="GLHYDRLASE1"/>
</dbReference>
<dbReference type="InterPro" id="IPR017853">
    <property type="entry name" value="GH"/>
</dbReference>
<accession>A0A1M7PD54</accession>
<sequence>MSTAFPPDFLIGAATAGHQIEGGNVASDCWALEHVPDTVFRHPSEDAVDFYHRWREDVALTADLGLQALRFSVEWSRVEPEPGEFSRAALGHYRRLAATCRELGLRTFVTFNHWTTPVWFAAEGGWTNPAAVDRFARYVDVVAAHLKGEIDWAITLNEPNVATVAAVGGGGVGGSAVGDLARALEHASRRHPSGQGTFTPMMLWEGDQLGRYTEAHRRATEVIKSHVDVPVGWSLACVDYQAVPGFEDRAAEVRNQALTSWLEVSRDDDFVGVQNYTRRLVGEHGVQKPGPGVAVDDLNWEYYPESLANAARNAAAVSGRPVVITEHGVCTRDDEQRIRHTGQALGHLAGAVADGLDVRGYLHWTLLDEFEWFSGFDVTFGLVEVDRTTFERRPRPSATWLGGVAARKTLR</sequence>
<evidence type="ECO:0000313" key="5">
    <source>
        <dbReference type="EMBL" id="SHN14784.1"/>
    </source>
</evidence>
<comment type="similarity">
    <text evidence="1 4">Belongs to the glycosyl hydrolase 1 family.</text>
</comment>
<name>A0A1M7PD54_9ACTN</name>
<protein>
    <submittedName>
        <fullName evidence="5">Aryl-beta-glucosidase</fullName>
    </submittedName>
</protein>
<proteinExistence type="inferred from homology"/>
<gene>
    <name evidence="5" type="ORF">SAMN05443668_103219</name>
</gene>
<dbReference type="GO" id="GO:0005829">
    <property type="term" value="C:cytosol"/>
    <property type="evidence" value="ECO:0007669"/>
    <property type="project" value="TreeGrafter"/>
</dbReference>
<evidence type="ECO:0000256" key="3">
    <source>
        <dbReference type="ARBA" id="ARBA00023295"/>
    </source>
</evidence>
<dbReference type="PANTHER" id="PTHR10353:SF36">
    <property type="entry name" value="LP05116P"/>
    <property type="match status" value="1"/>
</dbReference>
<reference evidence="5 6" key="1">
    <citation type="submission" date="2016-11" db="EMBL/GenBank/DDBJ databases">
        <authorList>
            <person name="Jaros S."/>
            <person name="Januszkiewicz K."/>
            <person name="Wedrychowicz H."/>
        </authorList>
    </citation>
    <scope>NUCLEOTIDE SEQUENCE [LARGE SCALE GENOMIC DNA]</scope>
    <source>
        <strain evidence="5 6">DSM 46144</strain>
    </source>
</reference>
<dbReference type="EMBL" id="FRCS01000003">
    <property type="protein sequence ID" value="SHN14784.1"/>
    <property type="molecule type" value="Genomic_DNA"/>
</dbReference>
<keyword evidence="3" id="KW-0326">Glycosidase</keyword>
<evidence type="ECO:0000256" key="4">
    <source>
        <dbReference type="RuleBase" id="RU003690"/>
    </source>
</evidence>
<dbReference type="STRING" id="134849.SAMN05443668_103219"/>
<dbReference type="AlphaFoldDB" id="A0A1M7PD54"/>
<dbReference type="GO" id="GO:0016052">
    <property type="term" value="P:carbohydrate catabolic process"/>
    <property type="evidence" value="ECO:0007669"/>
    <property type="project" value="TreeGrafter"/>
</dbReference>
<dbReference type="Pfam" id="PF00232">
    <property type="entry name" value="Glyco_hydro_1"/>
    <property type="match status" value="2"/>
</dbReference>
<dbReference type="GO" id="GO:0008422">
    <property type="term" value="F:beta-glucosidase activity"/>
    <property type="evidence" value="ECO:0007669"/>
    <property type="project" value="TreeGrafter"/>
</dbReference>
<evidence type="ECO:0000313" key="6">
    <source>
        <dbReference type="Proteomes" id="UP000184440"/>
    </source>
</evidence>